<feature type="region of interest" description="Disordered" evidence="1">
    <location>
        <begin position="1"/>
        <end position="25"/>
    </location>
</feature>
<gene>
    <name evidence="2" type="ORF">BLNAU_2033</name>
</gene>
<comment type="caution">
    <text evidence="2">The sequence shown here is derived from an EMBL/GenBank/DDBJ whole genome shotgun (WGS) entry which is preliminary data.</text>
</comment>
<dbReference type="Proteomes" id="UP001281761">
    <property type="component" value="Unassembled WGS sequence"/>
</dbReference>
<evidence type="ECO:0000313" key="2">
    <source>
        <dbReference type="EMBL" id="KAK2963010.1"/>
    </source>
</evidence>
<keyword evidence="3" id="KW-1185">Reference proteome</keyword>
<evidence type="ECO:0000313" key="3">
    <source>
        <dbReference type="Proteomes" id="UP001281761"/>
    </source>
</evidence>
<organism evidence="2 3">
    <name type="scientific">Blattamonas nauphoetae</name>
    <dbReference type="NCBI Taxonomy" id="2049346"/>
    <lineage>
        <taxon>Eukaryota</taxon>
        <taxon>Metamonada</taxon>
        <taxon>Preaxostyla</taxon>
        <taxon>Oxymonadida</taxon>
        <taxon>Blattamonas</taxon>
    </lineage>
</organism>
<accession>A0ABQ9YGW8</accession>
<reference evidence="2 3" key="1">
    <citation type="journal article" date="2022" name="bioRxiv">
        <title>Genomics of Preaxostyla Flagellates Illuminates Evolutionary Transitions and the Path Towards Mitochondrial Loss.</title>
        <authorList>
            <person name="Novak L.V.F."/>
            <person name="Treitli S.C."/>
            <person name="Pyrih J."/>
            <person name="Halakuc P."/>
            <person name="Pipaliya S.V."/>
            <person name="Vacek V."/>
            <person name="Brzon O."/>
            <person name="Soukal P."/>
            <person name="Eme L."/>
            <person name="Dacks J.B."/>
            <person name="Karnkowska A."/>
            <person name="Elias M."/>
            <person name="Hampl V."/>
        </authorList>
    </citation>
    <scope>NUCLEOTIDE SEQUENCE [LARGE SCALE GENOMIC DNA]</scope>
    <source>
        <strain evidence="2">NAU3</strain>
        <tissue evidence="2">Gut</tissue>
    </source>
</reference>
<name>A0ABQ9YGW8_9EUKA</name>
<dbReference type="EMBL" id="JARBJD010000008">
    <property type="protein sequence ID" value="KAK2963010.1"/>
    <property type="molecule type" value="Genomic_DNA"/>
</dbReference>
<proteinExistence type="predicted"/>
<evidence type="ECO:0000256" key="1">
    <source>
        <dbReference type="SAM" id="MobiDB-lite"/>
    </source>
</evidence>
<protein>
    <submittedName>
        <fullName evidence="2">Uncharacterized protein</fullName>
    </submittedName>
</protein>
<sequence length="160" mass="17522">MEKGHSRSRTSSGVSSTYPRKSQSKVNRLQEPFLHYDANAKLSFDKKSTVYCSLVALVKAEYPFDNALQDKAARFLKDLEPRNGQYDATAKLITDLRRHFAVISPLDCGSGNNVVPAEYLVCFISMLSMSLVESDLVSKVLATVLGMLIGLDGASVGLDN</sequence>